<dbReference type="InterPro" id="IPR050807">
    <property type="entry name" value="TransReg_Diox_bact_type"/>
</dbReference>
<dbReference type="Pfam" id="PF01381">
    <property type="entry name" value="HTH_3"/>
    <property type="match status" value="1"/>
</dbReference>
<dbReference type="CDD" id="cd00093">
    <property type="entry name" value="HTH_XRE"/>
    <property type="match status" value="1"/>
</dbReference>
<dbReference type="GeneID" id="57576566"/>
<dbReference type="SUPFAM" id="SSF47413">
    <property type="entry name" value="lambda repressor-like DNA-binding domains"/>
    <property type="match status" value="1"/>
</dbReference>
<comment type="caution">
    <text evidence="3">The sequence shown here is derived from an EMBL/GenBank/DDBJ whole genome shotgun (WGS) entry which is preliminary data.</text>
</comment>
<dbReference type="GO" id="GO:0005829">
    <property type="term" value="C:cytosol"/>
    <property type="evidence" value="ECO:0007669"/>
    <property type="project" value="TreeGrafter"/>
</dbReference>
<dbReference type="InterPro" id="IPR010982">
    <property type="entry name" value="Lambda_DNA-bd_dom_sf"/>
</dbReference>
<feature type="domain" description="HTH cro/C1-type" evidence="2">
    <location>
        <begin position="18"/>
        <end position="72"/>
    </location>
</feature>
<dbReference type="Proteomes" id="UP000706122">
    <property type="component" value="Unassembled WGS sequence"/>
</dbReference>
<dbReference type="PANTHER" id="PTHR46797">
    <property type="entry name" value="HTH-TYPE TRANSCRIPTIONAL REGULATOR"/>
    <property type="match status" value="1"/>
</dbReference>
<dbReference type="PROSITE" id="PS50943">
    <property type="entry name" value="HTH_CROC1"/>
    <property type="match status" value="1"/>
</dbReference>
<organism evidence="3 4">
    <name type="scientific">Rhodococcus hoagii</name>
    <name type="common">Corynebacterium equii</name>
    <dbReference type="NCBI Taxonomy" id="43767"/>
    <lineage>
        <taxon>Bacteria</taxon>
        <taxon>Bacillati</taxon>
        <taxon>Actinomycetota</taxon>
        <taxon>Actinomycetes</taxon>
        <taxon>Mycobacteriales</taxon>
        <taxon>Nocardiaceae</taxon>
        <taxon>Prescottella</taxon>
    </lineage>
</organism>
<dbReference type="SMART" id="SM00530">
    <property type="entry name" value="HTH_XRE"/>
    <property type="match status" value="1"/>
</dbReference>
<dbReference type="PANTHER" id="PTHR46797:SF1">
    <property type="entry name" value="METHYLPHOSPHONATE SYNTHASE"/>
    <property type="match status" value="1"/>
</dbReference>
<dbReference type="RefSeq" id="WP_005515234.1">
    <property type="nucleotide sequence ID" value="NZ_CP027793.1"/>
</dbReference>
<protein>
    <submittedName>
        <fullName evidence="3">Helix-turn-helix domain-containing protein</fullName>
    </submittedName>
</protein>
<evidence type="ECO:0000256" key="1">
    <source>
        <dbReference type="ARBA" id="ARBA00023125"/>
    </source>
</evidence>
<evidence type="ECO:0000313" key="4">
    <source>
        <dbReference type="Proteomes" id="UP000706122"/>
    </source>
</evidence>
<proteinExistence type="predicted"/>
<keyword evidence="1" id="KW-0238">DNA-binding</keyword>
<dbReference type="Gene3D" id="1.10.260.40">
    <property type="entry name" value="lambda repressor-like DNA-binding domains"/>
    <property type="match status" value="1"/>
</dbReference>
<sequence length="85" mass="9121">MDTDTTRDAIRNAIGNEIRAARARRGITQNELADQSGISHTTIVRLESGKRTVDVVQLFAICKVLDVDPGVLLDAAQSAQGAEES</sequence>
<evidence type="ECO:0000313" key="3">
    <source>
        <dbReference type="EMBL" id="MBM4713610.1"/>
    </source>
</evidence>
<dbReference type="InterPro" id="IPR001387">
    <property type="entry name" value="Cro/C1-type_HTH"/>
</dbReference>
<name>A0AAE2W5I9_RHOHA</name>
<dbReference type="GO" id="GO:0003677">
    <property type="term" value="F:DNA binding"/>
    <property type="evidence" value="ECO:0007669"/>
    <property type="project" value="UniProtKB-KW"/>
</dbReference>
<reference evidence="3" key="1">
    <citation type="submission" date="2019-11" db="EMBL/GenBank/DDBJ databases">
        <title>Spread of Macrolides and rifampicin resistant Rhodococcus equi in clinical isolates in the USA.</title>
        <authorList>
            <person name="Alvarez-Narvaez S."/>
            <person name="Huber L."/>
            <person name="Cohen N.D."/>
            <person name="Slovis N."/>
            <person name="Greiter M."/>
            <person name="Giguere S."/>
            <person name="Hart K."/>
        </authorList>
    </citation>
    <scope>NUCLEOTIDE SEQUENCE</scope>
    <source>
        <strain evidence="3">Lh_5</strain>
    </source>
</reference>
<accession>A0AAE2W5I9</accession>
<gene>
    <name evidence="3" type="ORF">GS551_05250</name>
</gene>
<evidence type="ECO:0000259" key="2">
    <source>
        <dbReference type="PROSITE" id="PS50943"/>
    </source>
</evidence>
<dbReference type="GO" id="GO:0003700">
    <property type="term" value="F:DNA-binding transcription factor activity"/>
    <property type="evidence" value="ECO:0007669"/>
    <property type="project" value="TreeGrafter"/>
</dbReference>
<dbReference type="EMBL" id="WUYC01000001">
    <property type="protein sequence ID" value="MBM4713610.1"/>
    <property type="molecule type" value="Genomic_DNA"/>
</dbReference>
<dbReference type="AlphaFoldDB" id="A0AAE2W5I9"/>